<feature type="compositionally biased region" description="Basic and acidic residues" evidence="5">
    <location>
        <begin position="258"/>
        <end position="272"/>
    </location>
</feature>
<dbReference type="OrthoDB" id="514823at2759"/>
<feature type="compositionally biased region" description="Low complexity" evidence="5">
    <location>
        <begin position="194"/>
        <end position="215"/>
    </location>
</feature>
<gene>
    <name evidence="6" type="ORF">EJ02DRAFT_341034</name>
</gene>
<dbReference type="EMBL" id="ML976017">
    <property type="protein sequence ID" value="KAF1944353.1"/>
    <property type="molecule type" value="Genomic_DNA"/>
</dbReference>
<evidence type="ECO:0000256" key="2">
    <source>
        <dbReference type="ARBA" id="ARBA00017589"/>
    </source>
</evidence>
<evidence type="ECO:0000256" key="3">
    <source>
        <dbReference type="ARBA" id="ARBA00022705"/>
    </source>
</evidence>
<feature type="region of interest" description="Disordered" evidence="5">
    <location>
        <begin position="168"/>
        <end position="469"/>
    </location>
</feature>
<dbReference type="AlphaFoldDB" id="A0A6A5SVU4"/>
<dbReference type="Proteomes" id="UP000800038">
    <property type="component" value="Unassembled WGS sequence"/>
</dbReference>
<feature type="compositionally biased region" description="Basic and acidic residues" evidence="5">
    <location>
        <begin position="410"/>
        <end position="423"/>
    </location>
</feature>
<evidence type="ECO:0000256" key="1">
    <source>
        <dbReference type="ARBA" id="ARBA00004123"/>
    </source>
</evidence>
<dbReference type="PANTHER" id="PTHR17598:SF13">
    <property type="entry name" value="DNA POLYMERASE DELTA SUBUNIT 3"/>
    <property type="match status" value="1"/>
</dbReference>
<feature type="compositionally biased region" description="Basic residues" evidence="5">
    <location>
        <begin position="396"/>
        <end position="409"/>
    </location>
</feature>
<evidence type="ECO:0000256" key="4">
    <source>
        <dbReference type="ARBA" id="ARBA00023242"/>
    </source>
</evidence>
<dbReference type="InterPro" id="IPR041913">
    <property type="entry name" value="POLD3_sf"/>
</dbReference>
<keyword evidence="7" id="KW-1185">Reference proteome</keyword>
<dbReference type="PANTHER" id="PTHR17598">
    <property type="entry name" value="DNA POLYMERASE DELTA SUBUNIT 3"/>
    <property type="match status" value="1"/>
</dbReference>
<feature type="compositionally biased region" description="Acidic residues" evidence="5">
    <location>
        <begin position="317"/>
        <end position="326"/>
    </location>
</feature>
<feature type="compositionally biased region" description="Polar residues" evidence="5">
    <location>
        <begin position="238"/>
        <end position="249"/>
    </location>
</feature>
<feature type="region of interest" description="Disordered" evidence="5">
    <location>
        <begin position="63"/>
        <end position="119"/>
    </location>
</feature>
<keyword evidence="4" id="KW-0539">Nucleus</keyword>
<dbReference type="Gene3D" id="3.90.1030.20">
    <property type="entry name" value="DNA polymerase delta, p66 (Cdc27) subunit, wHTH domain"/>
    <property type="match status" value="1"/>
</dbReference>
<feature type="compositionally biased region" description="Basic and acidic residues" evidence="5">
    <location>
        <begin position="327"/>
        <end position="354"/>
    </location>
</feature>
<reference evidence="6" key="1">
    <citation type="journal article" date="2020" name="Stud. Mycol.">
        <title>101 Dothideomycetes genomes: a test case for predicting lifestyles and emergence of pathogens.</title>
        <authorList>
            <person name="Haridas S."/>
            <person name="Albert R."/>
            <person name="Binder M."/>
            <person name="Bloem J."/>
            <person name="Labutti K."/>
            <person name="Salamov A."/>
            <person name="Andreopoulos B."/>
            <person name="Baker S."/>
            <person name="Barry K."/>
            <person name="Bills G."/>
            <person name="Bluhm B."/>
            <person name="Cannon C."/>
            <person name="Castanera R."/>
            <person name="Culley D."/>
            <person name="Daum C."/>
            <person name="Ezra D."/>
            <person name="Gonzalez J."/>
            <person name="Henrissat B."/>
            <person name="Kuo A."/>
            <person name="Liang C."/>
            <person name="Lipzen A."/>
            <person name="Lutzoni F."/>
            <person name="Magnuson J."/>
            <person name="Mondo S."/>
            <person name="Nolan M."/>
            <person name="Ohm R."/>
            <person name="Pangilinan J."/>
            <person name="Park H.-J."/>
            <person name="Ramirez L."/>
            <person name="Alfaro M."/>
            <person name="Sun H."/>
            <person name="Tritt A."/>
            <person name="Yoshinaga Y."/>
            <person name="Zwiers L.-H."/>
            <person name="Turgeon B."/>
            <person name="Goodwin S."/>
            <person name="Spatafora J."/>
            <person name="Crous P."/>
            <person name="Grigoriev I."/>
        </authorList>
    </citation>
    <scope>NUCLEOTIDE SEQUENCE</scope>
    <source>
        <strain evidence="6">CBS 161.51</strain>
    </source>
</reference>
<sequence>MAEEQYKDYLAGRVLSEQKPVTYRLLSRALKTNVNTAKRMLFDFHKKQNAKKPKSVHATYLITGTQRDSEHTNDSNGTNGRNGEDTDMRSSPFMSSMPEPEDSDESEEDDEKPVKETTLLLVREEELEETRTEFADIYSIHIYSLEPGPLENLHVLSACNREIADEHAKKEDPLERWKTYGSIRNPHIKRRTAKYAPPAAASAPKPVAKPVAKTATNPIAKLGAKKEAPAQARKGSASDDNTSERSTAQPPAGPSTLKRTDSKSGAKKDKSAGDIFKSFAKAKAKPKEAERSKESTPAPLENGKYLLTCPEPMQGMSEDEGDADDEPAIKVDEEKNEAARKVREDRAEKLRKMMEDDDEDMPDAPAADSQPEVTPPAAADTPEPIEGEPTITVQNGRRRGRRRVMKKKKVKDEDGYLVTKEEAVWESFSEDEPQPKKHKPAPAKPANSAKGKNAVKKGQGSIASFFKKA</sequence>
<name>A0A6A5SVU4_9PLEO</name>
<dbReference type="GO" id="GO:0006271">
    <property type="term" value="P:DNA strand elongation involved in DNA replication"/>
    <property type="evidence" value="ECO:0007669"/>
    <property type="project" value="TreeGrafter"/>
</dbReference>
<comment type="subcellular location">
    <subcellularLocation>
        <location evidence="1">Nucleus</location>
    </subcellularLocation>
</comment>
<proteinExistence type="predicted"/>
<dbReference type="InterPro" id="IPR019038">
    <property type="entry name" value="POLD3"/>
</dbReference>
<evidence type="ECO:0000313" key="6">
    <source>
        <dbReference type="EMBL" id="KAF1944353.1"/>
    </source>
</evidence>
<feature type="compositionally biased region" description="Low complexity" evidence="5">
    <location>
        <begin position="89"/>
        <end position="98"/>
    </location>
</feature>
<feature type="compositionally biased region" description="Basic and acidic residues" evidence="5">
    <location>
        <begin position="168"/>
        <end position="178"/>
    </location>
</feature>
<evidence type="ECO:0000256" key="5">
    <source>
        <dbReference type="SAM" id="MobiDB-lite"/>
    </source>
</evidence>
<organism evidence="6 7">
    <name type="scientific">Clathrospora elynae</name>
    <dbReference type="NCBI Taxonomy" id="706981"/>
    <lineage>
        <taxon>Eukaryota</taxon>
        <taxon>Fungi</taxon>
        <taxon>Dikarya</taxon>
        <taxon>Ascomycota</taxon>
        <taxon>Pezizomycotina</taxon>
        <taxon>Dothideomycetes</taxon>
        <taxon>Pleosporomycetidae</taxon>
        <taxon>Pleosporales</taxon>
        <taxon>Diademaceae</taxon>
        <taxon>Clathrospora</taxon>
    </lineage>
</organism>
<keyword evidence="3" id="KW-0235">DNA replication</keyword>
<dbReference type="Pfam" id="PF09507">
    <property type="entry name" value="CDC27"/>
    <property type="match status" value="1"/>
</dbReference>
<evidence type="ECO:0000313" key="7">
    <source>
        <dbReference type="Proteomes" id="UP000800038"/>
    </source>
</evidence>
<dbReference type="GO" id="GO:0006297">
    <property type="term" value="P:nucleotide-excision repair, DNA gap filling"/>
    <property type="evidence" value="ECO:0007669"/>
    <property type="project" value="TreeGrafter"/>
</dbReference>
<feature type="compositionally biased region" description="Acidic residues" evidence="5">
    <location>
        <begin position="99"/>
        <end position="111"/>
    </location>
</feature>
<dbReference type="GO" id="GO:0003887">
    <property type="term" value="F:DNA-directed DNA polymerase activity"/>
    <property type="evidence" value="ECO:0007669"/>
    <property type="project" value="TreeGrafter"/>
</dbReference>
<protein>
    <recommendedName>
        <fullName evidence="2">DNA polymerase delta subunit 3</fullName>
    </recommendedName>
</protein>
<dbReference type="GO" id="GO:0043625">
    <property type="term" value="C:delta DNA polymerase complex"/>
    <property type="evidence" value="ECO:0007669"/>
    <property type="project" value="InterPro"/>
</dbReference>
<accession>A0A6A5SVU4</accession>
<feature type="compositionally biased region" description="Basic and acidic residues" evidence="5">
    <location>
        <begin position="285"/>
        <end position="294"/>
    </location>
</feature>
<dbReference type="GO" id="GO:1904161">
    <property type="term" value="P:DNA synthesis involved in UV-damage excision repair"/>
    <property type="evidence" value="ECO:0007669"/>
    <property type="project" value="TreeGrafter"/>
</dbReference>